<reference evidence="2" key="2">
    <citation type="submission" date="2019-07" db="EMBL/GenBank/DDBJ databases">
        <authorList>
            <person name="Seetharam A."/>
            <person name="Woodhouse M."/>
            <person name="Cannon E."/>
        </authorList>
    </citation>
    <scope>NUCLEOTIDE SEQUENCE [LARGE SCALE GENOMIC DNA]</scope>
    <source>
        <strain evidence="2">cv. B73</strain>
    </source>
</reference>
<reference evidence="2" key="3">
    <citation type="submission" date="2021-05" db="UniProtKB">
        <authorList>
            <consortium name="EnsemblPlants"/>
        </authorList>
    </citation>
    <scope>IDENTIFICATION</scope>
    <source>
        <strain evidence="2">cv. B73</strain>
    </source>
</reference>
<evidence type="ECO:0000313" key="2">
    <source>
        <dbReference type="EnsemblPlants" id="Zm00001eb007720_P001"/>
    </source>
</evidence>
<name>A0A804LFI9_MAIZE</name>
<sequence>MVAETAAIGGRPSLQPSQARKSAALSVAASPASSAHRCQSRRFAVGDRPPHALRCCVCGHCIDRVVPLLGNPDISKNKGDNERRC</sequence>
<protein>
    <submittedName>
        <fullName evidence="2">Uncharacterized protein</fullName>
    </submittedName>
</protein>
<evidence type="ECO:0000256" key="1">
    <source>
        <dbReference type="SAM" id="MobiDB-lite"/>
    </source>
</evidence>
<feature type="region of interest" description="Disordered" evidence="1">
    <location>
        <begin position="1"/>
        <end position="26"/>
    </location>
</feature>
<proteinExistence type="predicted"/>
<organism evidence="2 3">
    <name type="scientific">Zea mays</name>
    <name type="common">Maize</name>
    <dbReference type="NCBI Taxonomy" id="4577"/>
    <lineage>
        <taxon>Eukaryota</taxon>
        <taxon>Viridiplantae</taxon>
        <taxon>Streptophyta</taxon>
        <taxon>Embryophyta</taxon>
        <taxon>Tracheophyta</taxon>
        <taxon>Spermatophyta</taxon>
        <taxon>Magnoliopsida</taxon>
        <taxon>Liliopsida</taxon>
        <taxon>Poales</taxon>
        <taxon>Poaceae</taxon>
        <taxon>PACMAD clade</taxon>
        <taxon>Panicoideae</taxon>
        <taxon>Andropogonodae</taxon>
        <taxon>Andropogoneae</taxon>
        <taxon>Tripsacinae</taxon>
        <taxon>Zea</taxon>
    </lineage>
</organism>
<accession>A0A804LFI9</accession>
<keyword evidence="3" id="KW-1185">Reference proteome</keyword>
<dbReference type="Gramene" id="Zm00001eb007720_T001">
    <property type="protein sequence ID" value="Zm00001eb007720_P001"/>
    <property type="gene ID" value="Zm00001eb007720"/>
</dbReference>
<dbReference type="Proteomes" id="UP000007305">
    <property type="component" value="Chromosome 1"/>
</dbReference>
<dbReference type="AlphaFoldDB" id="A0A804LFI9"/>
<evidence type="ECO:0000313" key="3">
    <source>
        <dbReference type="Proteomes" id="UP000007305"/>
    </source>
</evidence>
<reference evidence="3" key="1">
    <citation type="submission" date="2015-12" db="EMBL/GenBank/DDBJ databases">
        <title>Update maize B73 reference genome by single molecule sequencing technologies.</title>
        <authorList>
            <consortium name="Maize Genome Sequencing Project"/>
            <person name="Ware D."/>
        </authorList>
    </citation>
    <scope>NUCLEOTIDE SEQUENCE [LARGE SCALE GENOMIC DNA]</scope>
    <source>
        <strain evidence="3">cv. B73</strain>
    </source>
</reference>
<dbReference type="EnsemblPlants" id="Zm00001eb007720_T001">
    <property type="protein sequence ID" value="Zm00001eb007720_P001"/>
    <property type="gene ID" value="Zm00001eb007720"/>
</dbReference>